<proteinExistence type="predicted"/>
<reference evidence="2" key="2">
    <citation type="submission" date="2023-06" db="EMBL/GenBank/DDBJ databases">
        <authorList>
            <consortium name="Lawrence Berkeley National Laboratory"/>
            <person name="Haridas S."/>
            <person name="Hensen N."/>
            <person name="Bonometti L."/>
            <person name="Westerberg I."/>
            <person name="Brannstrom I.O."/>
            <person name="Guillou S."/>
            <person name="Cros-Aarteil S."/>
            <person name="Calhoun S."/>
            <person name="Kuo A."/>
            <person name="Mondo S."/>
            <person name="Pangilinan J."/>
            <person name="Riley R."/>
            <person name="LaButti K."/>
            <person name="Andreopoulos B."/>
            <person name="Lipzen A."/>
            <person name="Chen C."/>
            <person name="Yanf M."/>
            <person name="Daum C."/>
            <person name="Ng V."/>
            <person name="Clum A."/>
            <person name="Steindorff A."/>
            <person name="Ohm R."/>
            <person name="Martin F."/>
            <person name="Silar P."/>
            <person name="Natvig D."/>
            <person name="Lalanne C."/>
            <person name="Gautier V."/>
            <person name="Ament-velasquez S.L."/>
            <person name="Kruys A."/>
            <person name="Hutchinson M.I."/>
            <person name="Powell A.J."/>
            <person name="Barry K."/>
            <person name="Miller A.N."/>
            <person name="Grigoriev I.V."/>
            <person name="Debuchy R."/>
            <person name="Gladieux P."/>
            <person name="Thoren M.H."/>
            <person name="Johannesson H."/>
        </authorList>
    </citation>
    <scope>NUCLEOTIDE SEQUENCE</scope>
    <source>
        <strain evidence="2">CBS 232.78</strain>
    </source>
</reference>
<sequence>MEEWMPAWMPAEIHGAPDPDTVEYQKLEEFRRLNHLAARAHEELVEWAKTIHLENPRDVRRFLAKVLVVTHPNEGLDSDTIEEQMSDSDRPLLLTGQELCSKPKSSYLSQSLHDTLRRHEEYKTLLIIDWASQAFYIVKAGQERWRREILSYSCQLMLYSYNPDYDMSYNPPYNPPHHPHNNPHCSPEYQAAHPGDLERRMVMANQEQTLEQQPRRQST</sequence>
<feature type="region of interest" description="Disordered" evidence="1">
    <location>
        <begin position="172"/>
        <end position="191"/>
    </location>
</feature>
<evidence type="ECO:0000313" key="3">
    <source>
        <dbReference type="Proteomes" id="UP001285441"/>
    </source>
</evidence>
<dbReference type="EMBL" id="JAULSW010000008">
    <property type="protein sequence ID" value="KAK3372725.1"/>
    <property type="molecule type" value="Genomic_DNA"/>
</dbReference>
<name>A0AAE0KB30_9PEZI</name>
<evidence type="ECO:0000256" key="1">
    <source>
        <dbReference type="SAM" id="MobiDB-lite"/>
    </source>
</evidence>
<dbReference type="AlphaFoldDB" id="A0AAE0KB30"/>
<keyword evidence="3" id="KW-1185">Reference proteome</keyword>
<reference evidence="2" key="1">
    <citation type="journal article" date="2023" name="Mol. Phylogenet. Evol.">
        <title>Genome-scale phylogeny and comparative genomics of the fungal order Sordariales.</title>
        <authorList>
            <person name="Hensen N."/>
            <person name="Bonometti L."/>
            <person name="Westerberg I."/>
            <person name="Brannstrom I.O."/>
            <person name="Guillou S."/>
            <person name="Cros-Aarteil S."/>
            <person name="Calhoun S."/>
            <person name="Haridas S."/>
            <person name="Kuo A."/>
            <person name="Mondo S."/>
            <person name="Pangilinan J."/>
            <person name="Riley R."/>
            <person name="LaButti K."/>
            <person name="Andreopoulos B."/>
            <person name="Lipzen A."/>
            <person name="Chen C."/>
            <person name="Yan M."/>
            <person name="Daum C."/>
            <person name="Ng V."/>
            <person name="Clum A."/>
            <person name="Steindorff A."/>
            <person name="Ohm R.A."/>
            <person name="Martin F."/>
            <person name="Silar P."/>
            <person name="Natvig D.O."/>
            <person name="Lalanne C."/>
            <person name="Gautier V."/>
            <person name="Ament-Velasquez S.L."/>
            <person name="Kruys A."/>
            <person name="Hutchinson M.I."/>
            <person name="Powell A.J."/>
            <person name="Barry K."/>
            <person name="Miller A.N."/>
            <person name="Grigoriev I.V."/>
            <person name="Debuchy R."/>
            <person name="Gladieux P."/>
            <person name="Hiltunen Thoren M."/>
            <person name="Johannesson H."/>
        </authorList>
    </citation>
    <scope>NUCLEOTIDE SEQUENCE</scope>
    <source>
        <strain evidence="2">CBS 232.78</strain>
    </source>
</reference>
<accession>A0AAE0KB30</accession>
<gene>
    <name evidence="2" type="ORF">B0H63DRAFT_527553</name>
</gene>
<protein>
    <submittedName>
        <fullName evidence="2">Uncharacterized protein</fullName>
    </submittedName>
</protein>
<comment type="caution">
    <text evidence="2">The sequence shown here is derived from an EMBL/GenBank/DDBJ whole genome shotgun (WGS) entry which is preliminary data.</text>
</comment>
<organism evidence="2 3">
    <name type="scientific">Podospora didyma</name>
    <dbReference type="NCBI Taxonomy" id="330526"/>
    <lineage>
        <taxon>Eukaryota</taxon>
        <taxon>Fungi</taxon>
        <taxon>Dikarya</taxon>
        <taxon>Ascomycota</taxon>
        <taxon>Pezizomycotina</taxon>
        <taxon>Sordariomycetes</taxon>
        <taxon>Sordariomycetidae</taxon>
        <taxon>Sordariales</taxon>
        <taxon>Podosporaceae</taxon>
        <taxon>Podospora</taxon>
    </lineage>
</organism>
<dbReference type="Proteomes" id="UP001285441">
    <property type="component" value="Unassembled WGS sequence"/>
</dbReference>
<evidence type="ECO:0000313" key="2">
    <source>
        <dbReference type="EMBL" id="KAK3372725.1"/>
    </source>
</evidence>